<feature type="transmembrane region" description="Helical" evidence="1">
    <location>
        <begin position="120"/>
        <end position="139"/>
    </location>
</feature>
<keyword evidence="4" id="KW-1185">Reference proteome</keyword>
<dbReference type="GO" id="GO:0052621">
    <property type="term" value="F:diguanylate cyclase activity"/>
    <property type="evidence" value="ECO:0007669"/>
    <property type="project" value="UniProtKB-EC"/>
</dbReference>
<dbReference type="Proteomes" id="UP001566476">
    <property type="component" value="Unassembled WGS sequence"/>
</dbReference>
<dbReference type="PANTHER" id="PTHR45138:SF9">
    <property type="entry name" value="DIGUANYLATE CYCLASE DGCM-RELATED"/>
    <property type="match status" value="1"/>
</dbReference>
<dbReference type="InterPro" id="IPR050469">
    <property type="entry name" value="Diguanylate_Cyclase"/>
</dbReference>
<keyword evidence="1" id="KW-0812">Transmembrane</keyword>
<dbReference type="SUPFAM" id="SSF55073">
    <property type="entry name" value="Nucleotide cyclase"/>
    <property type="match status" value="1"/>
</dbReference>
<comment type="caution">
    <text evidence="3">The sequence shown here is derived from an EMBL/GenBank/DDBJ whole genome shotgun (WGS) entry which is preliminary data.</text>
</comment>
<protein>
    <submittedName>
        <fullName evidence="3">Diguanylate cyclase</fullName>
        <ecNumber evidence="3">2.7.7.65</ecNumber>
    </submittedName>
</protein>
<dbReference type="NCBIfam" id="TIGR00254">
    <property type="entry name" value="GGDEF"/>
    <property type="match status" value="1"/>
</dbReference>
<dbReference type="InterPro" id="IPR000160">
    <property type="entry name" value="GGDEF_dom"/>
</dbReference>
<evidence type="ECO:0000259" key="2">
    <source>
        <dbReference type="PROSITE" id="PS50887"/>
    </source>
</evidence>
<keyword evidence="3" id="KW-0548">Nucleotidyltransferase</keyword>
<feature type="transmembrane region" description="Helical" evidence="1">
    <location>
        <begin position="69"/>
        <end position="87"/>
    </location>
</feature>
<keyword evidence="1" id="KW-1133">Transmembrane helix</keyword>
<name>A0ABV4I9A0_9ACTN</name>
<feature type="domain" description="GGDEF" evidence="2">
    <location>
        <begin position="205"/>
        <end position="333"/>
    </location>
</feature>
<keyword evidence="1" id="KW-0472">Membrane</keyword>
<dbReference type="EMBL" id="JBGGTQ010000008">
    <property type="protein sequence ID" value="MEZ0493856.1"/>
    <property type="molecule type" value="Genomic_DNA"/>
</dbReference>
<evidence type="ECO:0000313" key="3">
    <source>
        <dbReference type="EMBL" id="MEZ0493856.1"/>
    </source>
</evidence>
<keyword evidence="3" id="KW-0808">Transferase</keyword>
<feature type="transmembrane region" description="Helical" evidence="1">
    <location>
        <begin position="145"/>
        <end position="166"/>
    </location>
</feature>
<feature type="transmembrane region" description="Helical" evidence="1">
    <location>
        <begin position="38"/>
        <end position="57"/>
    </location>
</feature>
<feature type="transmembrane region" description="Helical" evidence="1">
    <location>
        <begin position="93"/>
        <end position="113"/>
    </location>
</feature>
<organism evidence="3 4">
    <name type="scientific">Kineococcus mangrovi</name>
    <dbReference type="NCBI Taxonomy" id="1660183"/>
    <lineage>
        <taxon>Bacteria</taxon>
        <taxon>Bacillati</taxon>
        <taxon>Actinomycetota</taxon>
        <taxon>Actinomycetes</taxon>
        <taxon>Kineosporiales</taxon>
        <taxon>Kineosporiaceae</taxon>
        <taxon>Kineococcus</taxon>
    </lineage>
</organism>
<feature type="transmembrane region" description="Helical" evidence="1">
    <location>
        <begin position="12"/>
        <end position="32"/>
    </location>
</feature>
<dbReference type="RefSeq" id="WP_370720094.1">
    <property type="nucleotide sequence ID" value="NZ_JBGGTQ010000008.1"/>
</dbReference>
<dbReference type="PANTHER" id="PTHR45138">
    <property type="entry name" value="REGULATORY COMPONENTS OF SENSORY TRANSDUCTION SYSTEM"/>
    <property type="match status" value="1"/>
</dbReference>
<evidence type="ECO:0000313" key="4">
    <source>
        <dbReference type="Proteomes" id="UP001566476"/>
    </source>
</evidence>
<accession>A0ABV4I9A0</accession>
<dbReference type="PROSITE" id="PS50887">
    <property type="entry name" value="GGDEF"/>
    <property type="match status" value="1"/>
</dbReference>
<sequence>MPDLDLRDGRVEAVAFGVFAALHLPGLAVAVLTRSLDALAPVAASAVLWSVLAVVALRAARRDRRAARPIVTVALALDVVVLTLSGLSPPRPGNVTTASVGLLALCAAAALLTRTRHLPFVVLPAAVGQAVLLHAVDGGTSTPRLLADVCTVVAAGVATTGVIAWLEHGRRRALRATTRAAGTDALTGLLNRRGLRDACTGLGGEGVTAVVADIDHFKSINDRHGHDVGDAVLVVVAQALRECSRPDDVLVRLGGEELAWIGRWPDVHAAVGSANRFRDRVAEASTAAGAPVTVSAGVAATGPGPFDLSALLSRADAALYAAKATGRDRVVLG</sequence>
<dbReference type="EC" id="2.7.7.65" evidence="3"/>
<gene>
    <name evidence="3" type="ORF">AB2L28_16585</name>
</gene>
<dbReference type="InterPro" id="IPR029787">
    <property type="entry name" value="Nucleotide_cyclase"/>
</dbReference>
<dbReference type="SMART" id="SM00267">
    <property type="entry name" value="GGDEF"/>
    <property type="match status" value="1"/>
</dbReference>
<proteinExistence type="predicted"/>
<dbReference type="InterPro" id="IPR043128">
    <property type="entry name" value="Rev_trsase/Diguanyl_cyclase"/>
</dbReference>
<dbReference type="Pfam" id="PF00990">
    <property type="entry name" value="GGDEF"/>
    <property type="match status" value="1"/>
</dbReference>
<dbReference type="CDD" id="cd01949">
    <property type="entry name" value="GGDEF"/>
    <property type="match status" value="1"/>
</dbReference>
<evidence type="ECO:0000256" key="1">
    <source>
        <dbReference type="SAM" id="Phobius"/>
    </source>
</evidence>
<dbReference type="Gene3D" id="3.30.70.270">
    <property type="match status" value="1"/>
</dbReference>
<reference evidence="3 4" key="1">
    <citation type="submission" date="2024-07" db="EMBL/GenBank/DDBJ databases">
        <authorList>
            <person name="Thanompreechachai J."/>
            <person name="Duangmal K."/>
        </authorList>
    </citation>
    <scope>NUCLEOTIDE SEQUENCE [LARGE SCALE GENOMIC DNA]</scope>
    <source>
        <strain evidence="3 4">TBRC 1896</strain>
    </source>
</reference>